<dbReference type="AlphaFoldDB" id="A0A3Q2TA59"/>
<evidence type="ECO:0000256" key="7">
    <source>
        <dbReference type="RuleBase" id="RU363021"/>
    </source>
</evidence>
<evidence type="ECO:0000313" key="10">
    <source>
        <dbReference type="Proteomes" id="UP000265000"/>
    </source>
</evidence>
<evidence type="ECO:0000256" key="5">
    <source>
        <dbReference type="ARBA" id="ARBA00023128"/>
    </source>
</evidence>
<dbReference type="Proteomes" id="UP000265000">
    <property type="component" value="Unplaced"/>
</dbReference>
<dbReference type="GeneTree" id="ENSGT00530000063666"/>
<evidence type="ECO:0000256" key="1">
    <source>
        <dbReference type="ARBA" id="ARBA00004325"/>
    </source>
</evidence>
<comment type="function">
    <text evidence="7">Component of the MICOS complex, a large protein complex of the mitochondrial inner membrane that plays crucial roles in the maintenance of crista junctions, inner membrane architecture, and formation of contact sites to the outer membrane.</text>
</comment>
<dbReference type="PANTHER" id="PTHR14564">
    <property type="entry name" value="MICOS COMPLEX SUBUNIT MIC26 / MIC27 FAMILY MEMBER"/>
    <property type="match status" value="1"/>
</dbReference>
<dbReference type="InterPro" id="IPR019166">
    <property type="entry name" value="MIC26/MIC27"/>
</dbReference>
<evidence type="ECO:0000256" key="8">
    <source>
        <dbReference type="SAM" id="MobiDB-lite"/>
    </source>
</evidence>
<dbReference type="Pfam" id="PF09769">
    <property type="entry name" value="ApoO"/>
    <property type="match status" value="1"/>
</dbReference>
<evidence type="ECO:0000256" key="2">
    <source>
        <dbReference type="ARBA" id="ARBA00010904"/>
    </source>
</evidence>
<reference evidence="9" key="2">
    <citation type="submission" date="2025-09" db="UniProtKB">
        <authorList>
            <consortium name="Ensembl"/>
        </authorList>
    </citation>
    <scope>IDENTIFICATION</scope>
</reference>
<evidence type="ECO:0000256" key="4">
    <source>
        <dbReference type="ARBA" id="ARBA00022989"/>
    </source>
</evidence>
<organism evidence="9 10">
    <name type="scientific">Fundulus heteroclitus</name>
    <name type="common">Killifish</name>
    <name type="synonym">Mummichog</name>
    <dbReference type="NCBI Taxonomy" id="8078"/>
    <lineage>
        <taxon>Eukaryota</taxon>
        <taxon>Metazoa</taxon>
        <taxon>Chordata</taxon>
        <taxon>Craniata</taxon>
        <taxon>Vertebrata</taxon>
        <taxon>Euteleostomi</taxon>
        <taxon>Actinopterygii</taxon>
        <taxon>Neopterygii</taxon>
        <taxon>Teleostei</taxon>
        <taxon>Neoteleostei</taxon>
        <taxon>Acanthomorphata</taxon>
        <taxon>Ovalentaria</taxon>
        <taxon>Atherinomorphae</taxon>
        <taxon>Cyprinodontiformes</taxon>
        <taxon>Fundulidae</taxon>
        <taxon>Fundulus</taxon>
    </lineage>
</organism>
<comment type="subunit">
    <text evidence="7">Component of the mitochondrial contact site and cristae organizing system (MICOS) complex.</text>
</comment>
<dbReference type="GO" id="GO:0042407">
    <property type="term" value="P:cristae formation"/>
    <property type="evidence" value="ECO:0007669"/>
    <property type="project" value="InterPro"/>
</dbReference>
<name>A0A3Q2TA59_FUNHE</name>
<accession>A0A3Q2TA59</accession>
<keyword evidence="10" id="KW-1185">Reference proteome</keyword>
<keyword evidence="7" id="KW-0999">Mitochondrion inner membrane</keyword>
<feature type="region of interest" description="Disordered" evidence="8">
    <location>
        <begin position="22"/>
        <end position="42"/>
    </location>
</feature>
<proteinExistence type="inferred from homology"/>
<protein>
    <recommendedName>
        <fullName evidence="7">MICOS complex subunit</fullName>
    </recommendedName>
</protein>
<dbReference type="GO" id="GO:0061617">
    <property type="term" value="C:MICOS complex"/>
    <property type="evidence" value="ECO:0007669"/>
    <property type="project" value="UniProtKB-UniRule"/>
</dbReference>
<evidence type="ECO:0000256" key="6">
    <source>
        <dbReference type="ARBA" id="ARBA00023136"/>
    </source>
</evidence>
<keyword evidence="4" id="KW-1133">Transmembrane helix</keyword>
<evidence type="ECO:0000256" key="3">
    <source>
        <dbReference type="ARBA" id="ARBA00022692"/>
    </source>
</evidence>
<dbReference type="Ensembl" id="ENSFHET00000019074.1">
    <property type="protein sequence ID" value="ENSFHEP00000011930.1"/>
    <property type="gene ID" value="ENSFHEG00000013387.1"/>
</dbReference>
<keyword evidence="5 7" id="KW-0496">Mitochondrion</keyword>
<sequence>RFLIIIYRAADAASPVKLEELSLYTGPPPPPPTARRAEPEAGQLEETVATVRKLAEPYATWCQGTYAQIRPGVQRVVRFGSDAYAYLQNPPKDFYPRAGIIGVAGVVGLFLARGSRVKRVLYPAGLVTLSASLYYPEQAAAVARSTGDSVYDAAVKSYAAVEKFLKSQSKGKKKED</sequence>
<reference evidence="9" key="1">
    <citation type="submission" date="2025-08" db="UniProtKB">
        <authorList>
            <consortium name="Ensembl"/>
        </authorList>
    </citation>
    <scope>IDENTIFICATION</scope>
</reference>
<comment type="similarity">
    <text evidence="2">Belongs to the apolipoprotein O/MICOS complex subunit Mic27 family.</text>
</comment>
<dbReference type="InterPro" id="IPR033182">
    <property type="entry name" value="MIC26/MIC27_animal"/>
</dbReference>
<keyword evidence="3" id="KW-0812">Transmembrane</keyword>
<keyword evidence="6" id="KW-0472">Membrane</keyword>
<dbReference type="STRING" id="8078.ENSFHEP00000011930"/>
<evidence type="ECO:0000313" key="9">
    <source>
        <dbReference type="Ensembl" id="ENSFHEP00000011930.1"/>
    </source>
</evidence>
<comment type="subcellular location">
    <subcellularLocation>
        <location evidence="7">Mitochondrion inner membrane</location>
    </subcellularLocation>
    <subcellularLocation>
        <location evidence="1">Mitochondrion membrane</location>
    </subcellularLocation>
</comment>